<protein>
    <submittedName>
        <fullName evidence="2">Uncharacterized protein</fullName>
    </submittedName>
</protein>
<name>A0AA49K1M6_9BACT</name>
<accession>A0AA49K1M6</accession>
<sequence>MWRPRGELQEALTVAGLTTLVALAVTAWVSPQALRDVWPSSRRDFAERAIRMELVSLAQAQERYFARTGRYAYDLTSIPWQSGYNLFVRVREADSAGFRATASSGGTAKVDCEILVSRARHATAALDSAAVACGSGRRR</sequence>
<evidence type="ECO:0000313" key="3">
    <source>
        <dbReference type="Proteomes" id="UP001229955"/>
    </source>
</evidence>
<dbReference type="EMBL" id="CP130612">
    <property type="protein sequence ID" value="WKW12922.1"/>
    <property type="molecule type" value="Genomic_DNA"/>
</dbReference>
<evidence type="ECO:0000313" key="1">
    <source>
        <dbReference type="EMBL" id="WKW12922.1"/>
    </source>
</evidence>
<dbReference type="RefSeq" id="WP_367885789.1">
    <property type="nucleotide sequence ID" value="NZ_CP130612.1"/>
</dbReference>
<evidence type="ECO:0000313" key="2">
    <source>
        <dbReference type="EMBL" id="WKW15829.1"/>
    </source>
</evidence>
<dbReference type="AlphaFoldDB" id="A0AA49K1M6"/>
<proteinExistence type="predicted"/>
<organism evidence="2 3">
    <name type="scientific">Pseudogemmatithrix spongiicola</name>
    <dbReference type="NCBI Taxonomy" id="3062599"/>
    <lineage>
        <taxon>Bacteria</taxon>
        <taxon>Pseudomonadati</taxon>
        <taxon>Gemmatimonadota</taxon>
        <taxon>Gemmatimonadia</taxon>
        <taxon>Gemmatimonadales</taxon>
        <taxon>Gemmatimonadaceae</taxon>
        <taxon>Pseudogemmatithrix</taxon>
    </lineage>
</organism>
<dbReference type="Proteomes" id="UP001229955">
    <property type="component" value="Chromosome"/>
</dbReference>
<dbReference type="KEGG" id="pspc:Strain318_002232"/>
<keyword evidence="3" id="KW-1185">Reference proteome</keyword>
<dbReference type="EMBL" id="CP130613">
    <property type="protein sequence ID" value="WKW15829.1"/>
    <property type="molecule type" value="Genomic_DNA"/>
</dbReference>
<gene>
    <name evidence="1" type="ORF">Strain138_002233</name>
    <name evidence="2" type="ORF">Strain318_002232</name>
</gene>
<accession>A0AA49JVR7</accession>
<reference evidence="2" key="1">
    <citation type="submission" date="2023-07" db="EMBL/GenBank/DDBJ databases">
        <authorList>
            <person name="Haufschild T."/>
            <person name="Kallscheuer N."/>
            <person name="Hammer J."/>
            <person name="Kohn T."/>
            <person name="Kabuu M."/>
            <person name="Jogler M."/>
            <person name="Wohfarth N."/>
            <person name="Heuer A."/>
            <person name="Rohde M."/>
            <person name="van Teeseling M.C.F."/>
            <person name="Jogler C."/>
        </authorList>
    </citation>
    <scope>NUCLEOTIDE SEQUENCE</scope>
    <source>
        <strain evidence="1">Strain 138</strain>
        <strain evidence="2">Strain 318</strain>
    </source>
</reference>